<reference evidence="2" key="1">
    <citation type="submission" date="2018-05" db="EMBL/GenBank/DDBJ databases">
        <authorList>
            <person name="Lanie J.A."/>
            <person name="Ng W.-L."/>
            <person name="Kazmierczak K.M."/>
            <person name="Andrzejewski T.M."/>
            <person name="Davidsen T.M."/>
            <person name="Wayne K.J."/>
            <person name="Tettelin H."/>
            <person name="Glass J.I."/>
            <person name="Rusch D."/>
            <person name="Podicherti R."/>
            <person name="Tsui H.-C.T."/>
            <person name="Winkler M.E."/>
        </authorList>
    </citation>
    <scope>NUCLEOTIDE SEQUENCE</scope>
</reference>
<dbReference type="Gene3D" id="3.30.160.670">
    <property type="match status" value="1"/>
</dbReference>
<organism evidence="2">
    <name type="scientific">marine metagenome</name>
    <dbReference type="NCBI Taxonomy" id="408172"/>
    <lineage>
        <taxon>unclassified sequences</taxon>
        <taxon>metagenomes</taxon>
        <taxon>ecological metagenomes</taxon>
    </lineage>
</organism>
<proteinExistence type="predicted"/>
<feature type="region of interest" description="Disordered" evidence="1">
    <location>
        <begin position="16"/>
        <end position="37"/>
    </location>
</feature>
<dbReference type="AlphaFoldDB" id="A0A382U433"/>
<sequence length="296" mass="32577">HHGWHFGWNYGTFGRSSTTVTTSQRETRSGNQLQVGKPYKTDVDLGESVRDTSLTPFMRSRVIQVKATGLKPDAKFFAFFDGEDINEFMTPCNSSFSNTASEGTQIISDATGNLFATFRLPNSAKRKFRVGSKTLKLTDSITNGEESLTSWAETQYHAQGMNNVKQGTVLSTRNVNLKVNSVTETKTTSTSHTYNRGYGWGYGYGYGGYGYGWGGWWGQCHFDPIAQSFYIDNMDAGKDAVGSTGVYLTKIDLFFQGKDKVVGTAVEIREVDPASGLVTANQVPFGRTVLETADIN</sequence>
<evidence type="ECO:0000313" key="2">
    <source>
        <dbReference type="EMBL" id="SVD29013.1"/>
    </source>
</evidence>
<gene>
    <name evidence="2" type="ORF">METZ01_LOCUS381867</name>
</gene>
<accession>A0A382U433</accession>
<dbReference type="EMBL" id="UINC01141338">
    <property type="protein sequence ID" value="SVD29013.1"/>
    <property type="molecule type" value="Genomic_DNA"/>
</dbReference>
<feature type="non-terminal residue" evidence="2">
    <location>
        <position position="296"/>
    </location>
</feature>
<evidence type="ECO:0000256" key="1">
    <source>
        <dbReference type="SAM" id="MobiDB-lite"/>
    </source>
</evidence>
<feature type="compositionally biased region" description="Polar residues" evidence="1">
    <location>
        <begin position="16"/>
        <end position="34"/>
    </location>
</feature>
<feature type="non-terminal residue" evidence="2">
    <location>
        <position position="1"/>
    </location>
</feature>
<name>A0A382U433_9ZZZZ</name>
<protein>
    <submittedName>
        <fullName evidence="2">Uncharacterized protein</fullName>
    </submittedName>
</protein>